<evidence type="ECO:0000313" key="3">
    <source>
        <dbReference type="Proteomes" id="UP000288805"/>
    </source>
</evidence>
<dbReference type="Proteomes" id="UP000288805">
    <property type="component" value="Unassembled WGS sequence"/>
</dbReference>
<evidence type="ECO:0000256" key="1">
    <source>
        <dbReference type="SAM" id="MobiDB-lite"/>
    </source>
</evidence>
<feature type="region of interest" description="Disordered" evidence="1">
    <location>
        <begin position="1"/>
        <end position="25"/>
    </location>
</feature>
<dbReference type="EMBL" id="QGNW01001340">
    <property type="protein sequence ID" value="RVW44880.1"/>
    <property type="molecule type" value="Genomic_DNA"/>
</dbReference>
<reference evidence="2 3" key="1">
    <citation type="journal article" date="2018" name="PLoS Genet.">
        <title>Population sequencing reveals clonal diversity and ancestral inbreeding in the grapevine cultivar Chardonnay.</title>
        <authorList>
            <person name="Roach M.J."/>
            <person name="Johnson D.L."/>
            <person name="Bohlmann J."/>
            <person name="van Vuuren H.J."/>
            <person name="Jones S.J."/>
            <person name="Pretorius I.S."/>
            <person name="Schmidt S.A."/>
            <person name="Borneman A.R."/>
        </authorList>
    </citation>
    <scope>NUCLEOTIDE SEQUENCE [LARGE SCALE GENOMIC DNA]</scope>
    <source>
        <strain evidence="3">cv. Chardonnay</strain>
        <tissue evidence="2">Leaf</tissue>
    </source>
</reference>
<accession>A0A438EBJ5</accession>
<name>A0A438EBJ5_VITVI</name>
<dbReference type="AlphaFoldDB" id="A0A438EBJ5"/>
<proteinExistence type="predicted"/>
<organism evidence="2 3">
    <name type="scientific">Vitis vinifera</name>
    <name type="common">Grape</name>
    <dbReference type="NCBI Taxonomy" id="29760"/>
    <lineage>
        <taxon>Eukaryota</taxon>
        <taxon>Viridiplantae</taxon>
        <taxon>Streptophyta</taxon>
        <taxon>Embryophyta</taxon>
        <taxon>Tracheophyta</taxon>
        <taxon>Spermatophyta</taxon>
        <taxon>Magnoliopsida</taxon>
        <taxon>eudicotyledons</taxon>
        <taxon>Gunneridae</taxon>
        <taxon>Pentapetalae</taxon>
        <taxon>rosids</taxon>
        <taxon>Vitales</taxon>
        <taxon>Vitaceae</taxon>
        <taxon>Viteae</taxon>
        <taxon>Vitis</taxon>
    </lineage>
</organism>
<comment type="caution">
    <text evidence="2">The sequence shown here is derived from an EMBL/GenBank/DDBJ whole genome shotgun (WGS) entry which is preliminary data.</text>
</comment>
<evidence type="ECO:0000313" key="2">
    <source>
        <dbReference type="EMBL" id="RVW44880.1"/>
    </source>
</evidence>
<gene>
    <name evidence="2" type="ORF">CK203_109638</name>
</gene>
<sequence>MDTQQSRHVVPEDIPYDLVPPPPPHVQMSATQTLHTISHDQVAVVPLIVTSVTILEDLRSHMRRLN</sequence>
<protein>
    <submittedName>
        <fullName evidence="2">Uncharacterized protein</fullName>
    </submittedName>
</protein>